<feature type="compositionally biased region" description="Polar residues" evidence="1">
    <location>
        <begin position="75"/>
        <end position="86"/>
    </location>
</feature>
<accession>A0AAV7LMS1</accession>
<dbReference type="EMBL" id="JANPWB010000015">
    <property type="protein sequence ID" value="KAJ1092871.1"/>
    <property type="molecule type" value="Genomic_DNA"/>
</dbReference>
<proteinExistence type="predicted"/>
<dbReference type="AlphaFoldDB" id="A0AAV7LMS1"/>
<sequence>MARRYRNERASGAWWAFPQVGPSLPTTATTSSTTTTTQVAPPTAGTVVATTTASAPGPSTAPPEAQPTDIDRTWPLTSSAGTQTTPAAAIDPAAFVEMQRKLDRVLRKMSRLWQDVHHINWWVRSIKRTLRRANQ</sequence>
<gene>
    <name evidence="2" type="ORF">NDU88_005981</name>
</gene>
<reference evidence="2" key="1">
    <citation type="journal article" date="2022" name="bioRxiv">
        <title>Sequencing and chromosome-scale assembly of the giantPleurodeles waltlgenome.</title>
        <authorList>
            <person name="Brown T."/>
            <person name="Elewa A."/>
            <person name="Iarovenko S."/>
            <person name="Subramanian E."/>
            <person name="Araus A.J."/>
            <person name="Petzold A."/>
            <person name="Susuki M."/>
            <person name="Suzuki K.-i.T."/>
            <person name="Hayashi T."/>
            <person name="Toyoda A."/>
            <person name="Oliveira C."/>
            <person name="Osipova E."/>
            <person name="Leigh N.D."/>
            <person name="Simon A."/>
            <person name="Yun M.H."/>
        </authorList>
    </citation>
    <scope>NUCLEOTIDE SEQUENCE</scope>
    <source>
        <strain evidence="2">20211129_DDA</strain>
        <tissue evidence="2">Liver</tissue>
    </source>
</reference>
<evidence type="ECO:0000313" key="2">
    <source>
        <dbReference type="EMBL" id="KAJ1092871.1"/>
    </source>
</evidence>
<evidence type="ECO:0000313" key="3">
    <source>
        <dbReference type="Proteomes" id="UP001066276"/>
    </source>
</evidence>
<feature type="region of interest" description="Disordered" evidence="1">
    <location>
        <begin position="18"/>
        <end position="86"/>
    </location>
</feature>
<name>A0AAV7LMS1_PLEWA</name>
<organism evidence="2 3">
    <name type="scientific">Pleurodeles waltl</name>
    <name type="common">Iberian ribbed newt</name>
    <dbReference type="NCBI Taxonomy" id="8319"/>
    <lineage>
        <taxon>Eukaryota</taxon>
        <taxon>Metazoa</taxon>
        <taxon>Chordata</taxon>
        <taxon>Craniata</taxon>
        <taxon>Vertebrata</taxon>
        <taxon>Euteleostomi</taxon>
        <taxon>Amphibia</taxon>
        <taxon>Batrachia</taxon>
        <taxon>Caudata</taxon>
        <taxon>Salamandroidea</taxon>
        <taxon>Salamandridae</taxon>
        <taxon>Pleurodelinae</taxon>
        <taxon>Pleurodeles</taxon>
    </lineage>
</organism>
<comment type="caution">
    <text evidence="2">The sequence shown here is derived from an EMBL/GenBank/DDBJ whole genome shotgun (WGS) entry which is preliminary data.</text>
</comment>
<feature type="compositionally biased region" description="Low complexity" evidence="1">
    <location>
        <begin position="25"/>
        <end position="58"/>
    </location>
</feature>
<protein>
    <submittedName>
        <fullName evidence="2">Uncharacterized protein</fullName>
    </submittedName>
</protein>
<evidence type="ECO:0000256" key="1">
    <source>
        <dbReference type="SAM" id="MobiDB-lite"/>
    </source>
</evidence>
<dbReference type="Proteomes" id="UP001066276">
    <property type="component" value="Chromosome 11"/>
</dbReference>
<keyword evidence="3" id="KW-1185">Reference proteome</keyword>